<evidence type="ECO:0000313" key="1">
    <source>
        <dbReference type="EMBL" id="CAB3243051.1"/>
    </source>
</evidence>
<dbReference type="Proteomes" id="UP000494256">
    <property type="component" value="Unassembled WGS sequence"/>
</dbReference>
<dbReference type="PANTHER" id="PTHR20997">
    <property type="entry name" value="EG:BACR42I17.2 PROTEIN-RELATED"/>
    <property type="match status" value="1"/>
</dbReference>
<dbReference type="PANTHER" id="PTHR20997:SF2">
    <property type="entry name" value="EG:BACR42I17.2 PROTEIN-RELATED"/>
    <property type="match status" value="1"/>
</dbReference>
<name>A0A8S1A9A8_ARCPL</name>
<organism evidence="1 2">
    <name type="scientific">Arctia plantaginis</name>
    <name type="common">Wood tiger moth</name>
    <name type="synonym">Phalaena plantaginis</name>
    <dbReference type="NCBI Taxonomy" id="874455"/>
    <lineage>
        <taxon>Eukaryota</taxon>
        <taxon>Metazoa</taxon>
        <taxon>Ecdysozoa</taxon>
        <taxon>Arthropoda</taxon>
        <taxon>Hexapoda</taxon>
        <taxon>Insecta</taxon>
        <taxon>Pterygota</taxon>
        <taxon>Neoptera</taxon>
        <taxon>Endopterygota</taxon>
        <taxon>Lepidoptera</taxon>
        <taxon>Glossata</taxon>
        <taxon>Ditrysia</taxon>
        <taxon>Noctuoidea</taxon>
        <taxon>Erebidae</taxon>
        <taxon>Arctiinae</taxon>
        <taxon>Arctia</taxon>
    </lineage>
</organism>
<evidence type="ECO:0000313" key="2">
    <source>
        <dbReference type="Proteomes" id="UP000494256"/>
    </source>
</evidence>
<proteinExistence type="predicted"/>
<dbReference type="InterPro" id="IPR009832">
    <property type="entry name" value="DUF1397"/>
</dbReference>
<protein>
    <submittedName>
        <fullName evidence="1">Uncharacterized protein</fullName>
    </submittedName>
</protein>
<sequence>MPVISTGLQDTVLAQNDGFTLPDSISLPPELQQKLNDTEIEQVKNQYMEQFKQKCEKNGHPEAYEKAQNAVQGLMACSSALVDTNTLQTEIENAKPNGKLDEVFKKYCDKTPQFKECFRNMTETVKPCFTTEEQENFKIIYNVTDQLVEFICFKDGDRIALFIAEGGQECFQDKQEGLQNCFNQTLDAQTQSDLKNITIDSDFKLEFKEKQCNQMTEMQKCIVSALSSCPKSTSANIVDSLFNFIRSATPCKDFKKAEKKGSGGGASGLTVTSGMILIALATALLV</sequence>
<dbReference type="OrthoDB" id="7433146at2759"/>
<accession>A0A8S1A9A8</accession>
<dbReference type="EMBL" id="CADEBD010000314">
    <property type="protein sequence ID" value="CAB3243051.1"/>
    <property type="molecule type" value="Genomic_DNA"/>
</dbReference>
<dbReference type="AlphaFoldDB" id="A0A8S1A9A8"/>
<gene>
    <name evidence="1" type="ORF">APLA_LOCUS10206</name>
</gene>
<dbReference type="Pfam" id="PF07165">
    <property type="entry name" value="DUF1397"/>
    <property type="match status" value="1"/>
</dbReference>
<reference evidence="1 2" key="1">
    <citation type="submission" date="2020-04" db="EMBL/GenBank/DDBJ databases">
        <authorList>
            <person name="Wallbank WR R."/>
            <person name="Pardo Diaz C."/>
            <person name="Kozak K."/>
            <person name="Martin S."/>
            <person name="Jiggins C."/>
            <person name="Moest M."/>
            <person name="Warren A I."/>
            <person name="Byers J.R.P. K."/>
            <person name="Montejo-Kovacevich G."/>
            <person name="Yen C E."/>
        </authorList>
    </citation>
    <scope>NUCLEOTIDE SEQUENCE [LARGE SCALE GENOMIC DNA]</scope>
</reference>
<comment type="caution">
    <text evidence="1">The sequence shown here is derived from an EMBL/GenBank/DDBJ whole genome shotgun (WGS) entry which is preliminary data.</text>
</comment>